<evidence type="ECO:0000256" key="1">
    <source>
        <dbReference type="ARBA" id="ARBA00004141"/>
    </source>
</evidence>
<dbReference type="SUPFAM" id="SSF64484">
    <property type="entry name" value="beta and beta-prime subunits of DNA dependent RNA-polymerase"/>
    <property type="match status" value="1"/>
</dbReference>
<accession>A0A8X8YFZ5</accession>
<dbReference type="Gene3D" id="4.10.860.120">
    <property type="entry name" value="RNA polymerase II, clamp domain"/>
    <property type="match status" value="1"/>
</dbReference>
<evidence type="ECO:0000256" key="4">
    <source>
        <dbReference type="ARBA" id="ARBA00022692"/>
    </source>
</evidence>
<dbReference type="InterPro" id="IPR018108">
    <property type="entry name" value="MCP_transmembrane"/>
</dbReference>
<dbReference type="EC" id="2.7.7.6" evidence="12"/>
<reference evidence="15" key="2">
    <citation type="submission" date="2020-08" db="EMBL/GenBank/DDBJ databases">
        <title>Plant Genome Project.</title>
        <authorList>
            <person name="Zhang R.-G."/>
        </authorList>
    </citation>
    <scope>NUCLEOTIDE SEQUENCE</scope>
    <source>
        <strain evidence="15">Huo1</strain>
        <tissue evidence="15">Leaf</tissue>
    </source>
</reference>
<organism evidence="15">
    <name type="scientific">Salvia splendens</name>
    <name type="common">Scarlet sage</name>
    <dbReference type="NCBI Taxonomy" id="180675"/>
    <lineage>
        <taxon>Eukaryota</taxon>
        <taxon>Viridiplantae</taxon>
        <taxon>Streptophyta</taxon>
        <taxon>Embryophyta</taxon>
        <taxon>Tracheophyta</taxon>
        <taxon>Spermatophyta</taxon>
        <taxon>Magnoliopsida</taxon>
        <taxon>eudicotyledons</taxon>
        <taxon>Gunneridae</taxon>
        <taxon>Pentapetalae</taxon>
        <taxon>asterids</taxon>
        <taxon>lamiids</taxon>
        <taxon>Lamiales</taxon>
        <taxon>Lamiaceae</taxon>
        <taxon>Nepetoideae</taxon>
        <taxon>Mentheae</taxon>
        <taxon>Salviinae</taxon>
        <taxon>Salvia</taxon>
        <taxon>Salvia subgen. Calosphace</taxon>
        <taxon>core Calosphace</taxon>
    </lineage>
</organism>
<dbReference type="InterPro" id="IPR038120">
    <property type="entry name" value="Rpb1_funnel_sf"/>
</dbReference>
<dbReference type="Gene3D" id="2.40.40.20">
    <property type="match status" value="1"/>
</dbReference>
<dbReference type="GO" id="GO:0003677">
    <property type="term" value="F:DNA binding"/>
    <property type="evidence" value="ECO:0007669"/>
    <property type="project" value="InterPro"/>
</dbReference>
<comment type="caution">
    <text evidence="15">The sequence shown here is derived from an EMBL/GenBank/DDBJ whole genome shotgun (WGS) entry which is preliminary data.</text>
</comment>
<comment type="similarity">
    <text evidence="12">Belongs to the RNA polymerase beta' chain family.</text>
</comment>
<evidence type="ECO:0000256" key="2">
    <source>
        <dbReference type="ARBA" id="ARBA00022478"/>
    </source>
</evidence>
<dbReference type="Proteomes" id="UP000298416">
    <property type="component" value="Unassembled WGS sequence"/>
</dbReference>
<dbReference type="Gene3D" id="3.30.1490.180">
    <property type="entry name" value="RNA polymerase ii"/>
    <property type="match status" value="1"/>
</dbReference>
<dbReference type="Pfam" id="PF04983">
    <property type="entry name" value="RNA_pol_Rpb1_3"/>
    <property type="match status" value="1"/>
</dbReference>
<dbReference type="PANTHER" id="PTHR19376">
    <property type="entry name" value="DNA-DIRECTED RNA POLYMERASE"/>
    <property type="match status" value="1"/>
</dbReference>
<dbReference type="Gene3D" id="1.10.132.30">
    <property type="match status" value="1"/>
</dbReference>
<evidence type="ECO:0000256" key="5">
    <source>
        <dbReference type="ARBA" id="ARBA00022695"/>
    </source>
</evidence>
<dbReference type="InterPro" id="IPR007083">
    <property type="entry name" value="RNA_pol_Rpb1_4"/>
</dbReference>
<evidence type="ECO:0000259" key="14">
    <source>
        <dbReference type="SMART" id="SM00663"/>
    </source>
</evidence>
<keyword evidence="3 12" id="KW-0808">Transferase</keyword>
<feature type="compositionally biased region" description="Polar residues" evidence="13">
    <location>
        <begin position="1409"/>
        <end position="1430"/>
    </location>
</feature>
<dbReference type="EMBL" id="PNBA02000003">
    <property type="protein sequence ID" value="KAG6431796.1"/>
    <property type="molecule type" value="Genomic_DNA"/>
</dbReference>
<dbReference type="FunFam" id="1.50.40.10:FF:000162">
    <property type="entry name" value="Mitochondrial substrate carrier protein-like"/>
    <property type="match status" value="1"/>
</dbReference>
<feature type="region of interest" description="Disordered" evidence="13">
    <location>
        <begin position="1409"/>
        <end position="1431"/>
    </location>
</feature>
<comment type="function">
    <text evidence="12">DNA-dependent RNA polymerase catalyzes the transcription of DNA into RNA using the four ribonucleoside triphosphates as substrates.</text>
</comment>
<sequence length="2063" mass="229094">MDNGLPEVQQVTSGRLKGVRLSILSDEDAGKLSAVVVGTVNEVSDAALGLPTSNATECTTCGAKYSRDCEGHFGLIKFPYTILNPYFMSEVAQILNKICPGCKSLRHSKIKNAHSASSHQPRKCRYCTGQSKAGYPKMKFKVSTKDVFAKSAIIAEVSEALVSKSSYGCLASDYWDILPKDSAQDHSSQPPNKRILLPAQVYEILKDVSPEVLGKSFKRKNLIFLNSLLVTPNSARVREFGQRITVIRSEKLSHLQKAYEKQAGNESASSSSGLKNIKELLLGKRTDHSFRMVVVGDPRVKVHEIGVPFQVAENLLMNDHVNEWNWEKLMPCCDYMLHRRGNFTALRDGQRRTIWFKDMLRAGDSIRRPLIDGDIVLINRPPSIHQHSLIALSVKILPINSVLSINPLICSPLKGDFDGDCLHGYIPQSLNTRIELNELVSLESQLANGQNGRNLLALGQDSLTAAYLSLQDGVIMNKAKMQQLQMFSSCMPVLPAVINSKTGAHFWTGKQMFSLLLPRDFEFTSACNDVCIRQGELVSSSHGSSWLNDNSGNLFECLLRHCKDRALEFLGSGQEVLCEWLSMRGLTVSLSDLYMSHDSKSHMNLLDEISCGLLEAERLSKASLLMVGCNQDFLVDCSEESDYMENFLKKRTLIAQQTIPELFHASVSAAKAVFRDMQSLAYKYSGSGNSFIAMLKAGSKGNLQKLFQHSMCVGLQHSLAPLSFSVPRHLSCASWNYQKGLPDLQTSQGYIPCTMIGNSFSTGLNPQECFVLSLTTRDGSFGGNADIPGTLNRRLMFFMRDLVTGYDETVRSCYGNQVIQFHYCSEEMNLTNVDGRMGGHPVGSTAACAITEVLYSALDQPISVLEPSPMLNLKKVLECGVKKSTGSKSASLFLSRRLRRWANGSEYGALEVKNHLECLPFSNIVSEIRICYSKKTNSGTSVSPWACHFHDSFLTIQEVANKRRLTMRSIINSLRMNNKLNGAKSKFDLPKLHITSDFNKLFFPRVVSSDVIAFLDRKSCKGINHCRVCSEADTHTDSTICISAALTESIHNIPDVDILRDMIIPALLQTVVKGFVEFKKVDILWKEGSDCSKFQRCPSGELFLRVVTSEYCERTKFWSTLIDKCLVIRNIIDWERSHPDVLLDYCEAYGIDVAWQYFVTTLHAAIRDTGKSILPEHLFVTANCLSATGEFAPLNSRGLAHQRKETSTYAPFSQACFLNPSDCFIKAAKVEQIDGLKGSLEALAWGQTPSIGTGCQFDLLYKGKGHEPAERTDVYSLLSTHVASDKTNAKVKPHDRKSIASYHFNSKEQKISLHKMLAQHFTVVGIQKVSRKLKRILKEYPANRRLNEEDRSTAMMALKFHPKLQDKCGTGILDIKVRWPSSRAQRELLFLGTHRWQRGRLLVPQMHQSCSGNDISRQGQDTSNQEQQGRLDSCSHRGIVCEKRLNKLLSTPELISAVGHAWGYASKSLSGLLHKSNAVYEPEIIPEGGILRYSTDKGTSHAPTSDGDQPCSVFYLSSKEKSIELVDESRECSSDSYGASSFWRIVLARSMLIERASVQDCLLGAGIPSNFKSMYNWMNTLALCKPNGLVNSEIEIKRAADYYDNCRSTNSGDESSSFHSLATGISVSEPEISEPLDLSSKKAANFDLKPSNTTCSEKKDDALPIEATDCTISTSRCYLDSVDAELASHSYDCKNCIKESSEGTYEDQKDQGATLVKADFLEADISLYGKRKPQYVLAKHEHAFAGAMAGIFVSLCLHPVDTVKTVIQACHTSQKPVHYIGRSIIAERGISGLYRGISSNIVSSAPISAIYTFTYESVKKSLLPLLPKEYHSLAHCTAGGCASIATSFLFTPSECIKQQMQVSSHYKNCWTALIEILQKGGLCSLYAGWGAVLCRNVPHSVINFYTYESLKHIMAPSIQWNAQANIFTTLICGGLAGSTASFFTTPFDVVKTRLQTQVSFPFYFFCGLDFSIPFPEYFSHKNDTKSLLQLPGCTAKHSGVLSTLNEIWKHEGLNGVYRGLTPRLVMYMIQGALFFASYESFKSLFSLDFPQPITQALQLQQKS</sequence>
<evidence type="ECO:0000256" key="12">
    <source>
        <dbReference type="RuleBase" id="RU004279"/>
    </source>
</evidence>
<dbReference type="GO" id="GO:0003899">
    <property type="term" value="F:DNA-directed RNA polymerase activity"/>
    <property type="evidence" value="ECO:0007669"/>
    <property type="project" value="UniProtKB-EC"/>
</dbReference>
<evidence type="ECO:0000256" key="13">
    <source>
        <dbReference type="SAM" id="MobiDB-lite"/>
    </source>
</evidence>
<dbReference type="InterPro" id="IPR006592">
    <property type="entry name" value="RNA_pol_N"/>
</dbReference>
<dbReference type="SMART" id="SM00663">
    <property type="entry name" value="RPOLA_N"/>
    <property type="match status" value="1"/>
</dbReference>
<dbReference type="InterPro" id="IPR000722">
    <property type="entry name" value="RNA_pol_asu"/>
</dbReference>
<keyword evidence="6" id="KW-0479">Metal-binding</keyword>
<name>A0A8X8YFZ5_SALSN</name>
<comment type="subcellular location">
    <subcellularLocation>
        <location evidence="1">Membrane</location>
        <topology evidence="1">Multi-pass membrane protein</topology>
    </subcellularLocation>
</comment>
<proteinExistence type="inferred from homology"/>
<feature type="repeat" description="Solcar" evidence="11">
    <location>
        <begin position="1830"/>
        <end position="1913"/>
    </location>
</feature>
<keyword evidence="9 12" id="KW-0804">Transcription</keyword>
<dbReference type="Gene3D" id="1.10.274.100">
    <property type="entry name" value="RNA polymerase Rpb1, domain 3"/>
    <property type="match status" value="1"/>
</dbReference>
<keyword evidence="2 12" id="KW-0240">DNA-directed RNA polymerase</keyword>
<dbReference type="InterPro" id="IPR007066">
    <property type="entry name" value="RNA_pol_Rpb1_3"/>
</dbReference>
<keyword evidence="4 11" id="KW-0812">Transmembrane</keyword>
<dbReference type="GO" id="GO:0000428">
    <property type="term" value="C:DNA-directed RNA polymerase complex"/>
    <property type="evidence" value="ECO:0007669"/>
    <property type="project" value="UniProtKB-KW"/>
</dbReference>
<dbReference type="PANTHER" id="PTHR19376:SF36">
    <property type="entry name" value="DNA-DIRECTED RNA POLYMERASE IV SUBUNIT 1"/>
    <property type="match status" value="1"/>
</dbReference>
<evidence type="ECO:0000256" key="6">
    <source>
        <dbReference type="ARBA" id="ARBA00022723"/>
    </source>
</evidence>
<dbReference type="Pfam" id="PF05000">
    <property type="entry name" value="RNA_pol_Rpb1_4"/>
    <property type="match status" value="1"/>
</dbReference>
<evidence type="ECO:0000256" key="9">
    <source>
        <dbReference type="ARBA" id="ARBA00023163"/>
    </source>
</evidence>
<evidence type="ECO:0000256" key="3">
    <source>
        <dbReference type="ARBA" id="ARBA00022679"/>
    </source>
</evidence>
<keyword evidence="16" id="KW-1185">Reference proteome</keyword>
<dbReference type="GO" id="GO:0046872">
    <property type="term" value="F:metal ion binding"/>
    <property type="evidence" value="ECO:0007669"/>
    <property type="project" value="UniProtKB-KW"/>
</dbReference>
<dbReference type="InterPro" id="IPR023395">
    <property type="entry name" value="MCP_dom_sf"/>
</dbReference>
<keyword evidence="7" id="KW-0862">Zinc</keyword>
<evidence type="ECO:0000256" key="8">
    <source>
        <dbReference type="ARBA" id="ARBA00023136"/>
    </source>
</evidence>
<protein>
    <recommendedName>
        <fullName evidence="12">DNA-directed RNA polymerase subunit</fullName>
        <ecNumber evidence="12">2.7.7.6</ecNumber>
    </recommendedName>
</protein>
<comment type="catalytic activity">
    <reaction evidence="10 12">
        <text>RNA(n) + a ribonucleoside 5'-triphosphate = RNA(n+1) + diphosphate</text>
        <dbReference type="Rhea" id="RHEA:21248"/>
        <dbReference type="Rhea" id="RHEA-COMP:14527"/>
        <dbReference type="Rhea" id="RHEA-COMP:17342"/>
        <dbReference type="ChEBI" id="CHEBI:33019"/>
        <dbReference type="ChEBI" id="CHEBI:61557"/>
        <dbReference type="ChEBI" id="CHEBI:140395"/>
        <dbReference type="EC" id="2.7.7.6"/>
    </reaction>
</comment>
<dbReference type="Pfam" id="PF11523">
    <property type="entry name" value="DUF3223"/>
    <property type="match status" value="1"/>
</dbReference>
<dbReference type="SUPFAM" id="SSF103506">
    <property type="entry name" value="Mitochondrial carrier"/>
    <property type="match status" value="1"/>
</dbReference>
<gene>
    <name evidence="15" type="ORF">SASPL_109880</name>
</gene>
<evidence type="ECO:0000313" key="15">
    <source>
        <dbReference type="EMBL" id="KAG6431796.1"/>
    </source>
</evidence>
<dbReference type="Gene3D" id="1.50.40.10">
    <property type="entry name" value="Mitochondrial carrier domain"/>
    <property type="match status" value="2"/>
</dbReference>
<keyword evidence="8 11" id="KW-0472">Membrane</keyword>
<dbReference type="Pfam" id="PF04997">
    <property type="entry name" value="RNA_pol_Rpb1_1"/>
    <property type="match status" value="1"/>
</dbReference>
<evidence type="ECO:0000313" key="16">
    <source>
        <dbReference type="Proteomes" id="UP000298416"/>
    </source>
</evidence>
<dbReference type="GO" id="GO:0006351">
    <property type="term" value="P:DNA-templated transcription"/>
    <property type="evidence" value="ECO:0007669"/>
    <property type="project" value="InterPro"/>
</dbReference>
<dbReference type="InterPro" id="IPR045867">
    <property type="entry name" value="DNA-dir_RpoC_beta_prime"/>
</dbReference>
<keyword evidence="5 12" id="KW-0548">Nucleotidyltransferase</keyword>
<evidence type="ECO:0000256" key="10">
    <source>
        <dbReference type="ARBA" id="ARBA00048552"/>
    </source>
</evidence>
<dbReference type="InterPro" id="IPR044893">
    <property type="entry name" value="RNA_pol_Rpb1_clamp_domain"/>
</dbReference>
<evidence type="ECO:0000256" key="11">
    <source>
        <dbReference type="PROSITE-ProRule" id="PRU00282"/>
    </source>
</evidence>
<dbReference type="Pfam" id="PF00623">
    <property type="entry name" value="RNA_pol_Rpb1_2"/>
    <property type="match status" value="1"/>
</dbReference>
<feature type="repeat" description="Solcar" evidence="11">
    <location>
        <begin position="1924"/>
        <end position="2044"/>
    </location>
</feature>
<dbReference type="GO" id="GO:0016020">
    <property type="term" value="C:membrane"/>
    <property type="evidence" value="ECO:0007669"/>
    <property type="project" value="UniProtKB-SubCell"/>
</dbReference>
<dbReference type="InterPro" id="IPR042102">
    <property type="entry name" value="RNA_pol_Rpb1_3_sf"/>
</dbReference>
<reference evidence="15" key="1">
    <citation type="submission" date="2018-01" db="EMBL/GenBank/DDBJ databases">
        <authorList>
            <person name="Mao J.F."/>
        </authorList>
    </citation>
    <scope>NUCLEOTIDE SEQUENCE</scope>
    <source>
        <strain evidence="15">Huo1</strain>
        <tissue evidence="15">Leaf</tissue>
    </source>
</reference>
<dbReference type="Gene3D" id="3.10.450.40">
    <property type="match status" value="1"/>
</dbReference>
<feature type="domain" description="RNA polymerase N-terminal" evidence="14">
    <location>
        <begin position="221"/>
        <end position="470"/>
    </location>
</feature>
<feature type="repeat" description="Solcar" evidence="11">
    <location>
        <begin position="1737"/>
        <end position="1821"/>
    </location>
</feature>
<dbReference type="Pfam" id="PF00153">
    <property type="entry name" value="Mito_carr"/>
    <property type="match status" value="4"/>
</dbReference>
<evidence type="ECO:0000256" key="7">
    <source>
        <dbReference type="ARBA" id="ARBA00022833"/>
    </source>
</evidence>
<dbReference type="PROSITE" id="PS50920">
    <property type="entry name" value="SOLCAR"/>
    <property type="match status" value="3"/>
</dbReference>
<dbReference type="InterPro" id="IPR007080">
    <property type="entry name" value="RNA_pol_Rpb1_1"/>
</dbReference>